<evidence type="ECO:0000313" key="3">
    <source>
        <dbReference type="Proteomes" id="UP000215914"/>
    </source>
</evidence>
<organism evidence="2 3">
    <name type="scientific">Helianthus annuus</name>
    <name type="common">Common sunflower</name>
    <dbReference type="NCBI Taxonomy" id="4232"/>
    <lineage>
        <taxon>Eukaryota</taxon>
        <taxon>Viridiplantae</taxon>
        <taxon>Streptophyta</taxon>
        <taxon>Embryophyta</taxon>
        <taxon>Tracheophyta</taxon>
        <taxon>Spermatophyta</taxon>
        <taxon>Magnoliopsida</taxon>
        <taxon>eudicotyledons</taxon>
        <taxon>Gunneridae</taxon>
        <taxon>Pentapetalae</taxon>
        <taxon>asterids</taxon>
        <taxon>campanulids</taxon>
        <taxon>Asterales</taxon>
        <taxon>Asteraceae</taxon>
        <taxon>Asteroideae</taxon>
        <taxon>Heliantheae alliance</taxon>
        <taxon>Heliantheae</taxon>
        <taxon>Helianthus</taxon>
    </lineage>
</organism>
<keyword evidence="1" id="KW-0732">Signal</keyword>
<name>A0A9K3HL18_HELAN</name>
<dbReference type="Proteomes" id="UP000215914">
    <property type="component" value="Unassembled WGS sequence"/>
</dbReference>
<sequence>MLFLLLLFFFLEVVIDIGFHPNYCFGCLFFFLQIVPVNVMSNLIVKTQFVFIIFVYQVDSGEVVREKLGVPCDTGPTPTLPIIFFSIQVKGEYGWHRFVLDGRRGFTDYSIVVSLDGWRSGFRASGRAKGLAAVE</sequence>
<proteinExistence type="predicted"/>
<keyword evidence="3" id="KW-1185">Reference proteome</keyword>
<dbReference type="EMBL" id="MNCJ02000326">
    <property type="protein sequence ID" value="KAF5780282.1"/>
    <property type="molecule type" value="Genomic_DNA"/>
</dbReference>
<dbReference type="AlphaFoldDB" id="A0A9K3HL18"/>
<comment type="caution">
    <text evidence="2">The sequence shown here is derived from an EMBL/GenBank/DDBJ whole genome shotgun (WGS) entry which is preliminary data.</text>
</comment>
<reference evidence="2" key="2">
    <citation type="submission" date="2020-06" db="EMBL/GenBank/DDBJ databases">
        <title>Helianthus annuus Genome sequencing and assembly Release 2.</title>
        <authorList>
            <person name="Gouzy J."/>
            <person name="Langlade N."/>
            <person name="Munos S."/>
        </authorList>
    </citation>
    <scope>NUCLEOTIDE SEQUENCE</scope>
    <source>
        <tissue evidence="2">Leaves</tissue>
    </source>
</reference>
<accession>A0A9K3HL18</accession>
<gene>
    <name evidence="2" type="ORF">HanXRQr2_Chr11g0470171</name>
</gene>
<reference evidence="2" key="1">
    <citation type="journal article" date="2017" name="Nature">
        <title>The sunflower genome provides insights into oil metabolism, flowering and Asterid evolution.</title>
        <authorList>
            <person name="Badouin H."/>
            <person name="Gouzy J."/>
            <person name="Grassa C.J."/>
            <person name="Murat F."/>
            <person name="Staton S.E."/>
            <person name="Cottret L."/>
            <person name="Lelandais-Briere C."/>
            <person name="Owens G.L."/>
            <person name="Carrere S."/>
            <person name="Mayjonade B."/>
            <person name="Legrand L."/>
            <person name="Gill N."/>
            <person name="Kane N.C."/>
            <person name="Bowers J.E."/>
            <person name="Hubner S."/>
            <person name="Bellec A."/>
            <person name="Berard A."/>
            <person name="Berges H."/>
            <person name="Blanchet N."/>
            <person name="Boniface M.C."/>
            <person name="Brunel D."/>
            <person name="Catrice O."/>
            <person name="Chaidir N."/>
            <person name="Claudel C."/>
            <person name="Donnadieu C."/>
            <person name="Faraut T."/>
            <person name="Fievet G."/>
            <person name="Helmstetter N."/>
            <person name="King M."/>
            <person name="Knapp S.J."/>
            <person name="Lai Z."/>
            <person name="Le Paslier M.C."/>
            <person name="Lippi Y."/>
            <person name="Lorenzon L."/>
            <person name="Mandel J.R."/>
            <person name="Marage G."/>
            <person name="Marchand G."/>
            <person name="Marquand E."/>
            <person name="Bret-Mestries E."/>
            <person name="Morien E."/>
            <person name="Nambeesan S."/>
            <person name="Nguyen T."/>
            <person name="Pegot-Espagnet P."/>
            <person name="Pouilly N."/>
            <person name="Raftis F."/>
            <person name="Sallet E."/>
            <person name="Schiex T."/>
            <person name="Thomas J."/>
            <person name="Vandecasteele C."/>
            <person name="Vares D."/>
            <person name="Vear F."/>
            <person name="Vautrin S."/>
            <person name="Crespi M."/>
            <person name="Mangin B."/>
            <person name="Burke J.M."/>
            <person name="Salse J."/>
            <person name="Munos S."/>
            <person name="Vincourt P."/>
            <person name="Rieseberg L.H."/>
            <person name="Langlade N.B."/>
        </authorList>
    </citation>
    <scope>NUCLEOTIDE SEQUENCE</scope>
    <source>
        <tissue evidence="2">Leaves</tissue>
    </source>
</reference>
<evidence type="ECO:0000313" key="2">
    <source>
        <dbReference type="EMBL" id="KAF5780282.1"/>
    </source>
</evidence>
<feature type="chain" id="PRO_5039938372" evidence="1">
    <location>
        <begin position="17"/>
        <end position="135"/>
    </location>
</feature>
<feature type="signal peptide" evidence="1">
    <location>
        <begin position="1"/>
        <end position="16"/>
    </location>
</feature>
<protein>
    <submittedName>
        <fullName evidence="2">Uncharacterized protein</fullName>
    </submittedName>
</protein>
<evidence type="ECO:0000256" key="1">
    <source>
        <dbReference type="SAM" id="SignalP"/>
    </source>
</evidence>
<dbReference type="Gramene" id="mRNA:HanXRQr2_Chr11g0470171">
    <property type="protein sequence ID" value="CDS:HanXRQr2_Chr11g0470171.1"/>
    <property type="gene ID" value="HanXRQr2_Chr11g0470171"/>
</dbReference>